<dbReference type="OrthoDB" id="3063618at2759"/>
<evidence type="ECO:0000313" key="1">
    <source>
        <dbReference type="EMBL" id="VDI45183.1"/>
    </source>
</evidence>
<evidence type="ECO:0000313" key="2">
    <source>
        <dbReference type="Proteomes" id="UP000596742"/>
    </source>
</evidence>
<proteinExistence type="predicted"/>
<name>A0A8B6F5U7_MYTGA</name>
<organism evidence="1 2">
    <name type="scientific">Mytilus galloprovincialis</name>
    <name type="common">Mediterranean mussel</name>
    <dbReference type="NCBI Taxonomy" id="29158"/>
    <lineage>
        <taxon>Eukaryota</taxon>
        <taxon>Metazoa</taxon>
        <taxon>Spiralia</taxon>
        <taxon>Lophotrochozoa</taxon>
        <taxon>Mollusca</taxon>
        <taxon>Bivalvia</taxon>
        <taxon>Autobranchia</taxon>
        <taxon>Pteriomorphia</taxon>
        <taxon>Mytilida</taxon>
        <taxon>Mytiloidea</taxon>
        <taxon>Mytilidae</taxon>
        <taxon>Mytilinae</taxon>
        <taxon>Mytilus</taxon>
    </lineage>
</organism>
<dbReference type="Proteomes" id="UP000596742">
    <property type="component" value="Unassembled WGS sequence"/>
</dbReference>
<dbReference type="EMBL" id="UYJE01006336">
    <property type="protein sequence ID" value="VDI45183.1"/>
    <property type="molecule type" value="Genomic_DNA"/>
</dbReference>
<accession>A0A8B6F5U7</accession>
<sequence length="154" mass="17646">MSREGGNWQLYDIEIRKLIERGEAQWGCTHLELYLRAKLQGNVKTGNDNNKSGNTRWPVGVCFSFHKGLCSKTKPEIVRQKIQNEINANRFVGPFDVKPFTEMQLTSLGLAEKKIPGTYRMIYHLSFPEGSSINDNKPQDKCSVQYASIQMQYN</sequence>
<keyword evidence="2" id="KW-1185">Reference proteome</keyword>
<protein>
    <submittedName>
        <fullName evidence="1">Uncharacterized protein</fullName>
    </submittedName>
</protein>
<dbReference type="AlphaFoldDB" id="A0A8B6F5U7"/>
<gene>
    <name evidence="1" type="ORF">MGAL_10B013101</name>
</gene>
<comment type="caution">
    <text evidence="1">The sequence shown here is derived from an EMBL/GenBank/DDBJ whole genome shotgun (WGS) entry which is preliminary data.</text>
</comment>
<reference evidence="1" key="1">
    <citation type="submission" date="2018-11" db="EMBL/GenBank/DDBJ databases">
        <authorList>
            <person name="Alioto T."/>
            <person name="Alioto T."/>
        </authorList>
    </citation>
    <scope>NUCLEOTIDE SEQUENCE</scope>
</reference>